<dbReference type="RefSeq" id="WP_077772212.1">
    <property type="nucleotide sequence ID" value="NZ_MUFC01000007.1"/>
</dbReference>
<sequence length="72" mass="7810">MARLGVPFLINNMMHHESKAAMIVLACCESCEKVLDHAEGEDGQSVKGIMITKALKASPSNFEEDDNADGFI</sequence>
<comment type="caution">
    <text evidence="1">The sequence shown here is derived from an EMBL/GenBank/DDBJ whole genome shotgun (WGS) entry which is preliminary data.</text>
</comment>
<name>A0ABX3KGL5_9GAMM</name>
<proteinExistence type="predicted"/>
<evidence type="ECO:0000313" key="2">
    <source>
        <dbReference type="Proteomes" id="UP000188627"/>
    </source>
</evidence>
<evidence type="ECO:0000313" key="1">
    <source>
        <dbReference type="EMBL" id="OOE88328.1"/>
    </source>
</evidence>
<accession>A0ABX3KGL5</accession>
<protein>
    <submittedName>
        <fullName evidence="1">Uncharacterized protein</fullName>
    </submittedName>
</protein>
<gene>
    <name evidence="1" type="ORF">BZG74_08560</name>
</gene>
<keyword evidence="2" id="KW-1185">Reference proteome</keyword>
<dbReference type="EMBL" id="MUFC01000007">
    <property type="protein sequence ID" value="OOE88328.1"/>
    <property type="molecule type" value="Genomic_DNA"/>
</dbReference>
<organism evidence="1 2">
    <name type="scientific">Salinivibrio sharmensis</name>
    <dbReference type="NCBI Taxonomy" id="390883"/>
    <lineage>
        <taxon>Bacteria</taxon>
        <taxon>Pseudomonadati</taxon>
        <taxon>Pseudomonadota</taxon>
        <taxon>Gammaproteobacteria</taxon>
        <taxon>Vibrionales</taxon>
        <taxon>Vibrionaceae</taxon>
        <taxon>Salinivibrio</taxon>
    </lineage>
</organism>
<dbReference type="Proteomes" id="UP000188627">
    <property type="component" value="Unassembled WGS sequence"/>
</dbReference>
<reference evidence="2" key="1">
    <citation type="submission" date="2017-01" db="EMBL/GenBank/DDBJ databases">
        <title>Draft genome of the species Salinivibrio sharmensis.</title>
        <authorList>
            <person name="Lopez-Hermoso C."/>
            <person name="De La Haba R."/>
            <person name="Sanchez-Porro C."/>
            <person name="Ventosa A."/>
        </authorList>
    </citation>
    <scope>NUCLEOTIDE SEQUENCE [LARGE SCALE GENOMIC DNA]</scope>
    <source>
        <strain evidence="2">CBH463</strain>
    </source>
</reference>